<dbReference type="PANTHER" id="PTHR16171:SF7">
    <property type="entry name" value="DNA REPAIR PROTEIN RAD2"/>
    <property type="match status" value="1"/>
</dbReference>
<dbReference type="GO" id="GO:0046872">
    <property type="term" value="F:metal ion binding"/>
    <property type="evidence" value="ECO:0007669"/>
    <property type="project" value="UniProtKB-KW"/>
</dbReference>
<evidence type="ECO:0000256" key="4">
    <source>
        <dbReference type="ARBA" id="ARBA00022553"/>
    </source>
</evidence>
<dbReference type="SUPFAM" id="SSF88723">
    <property type="entry name" value="PIN domain-like"/>
    <property type="match status" value="1"/>
</dbReference>
<dbReference type="InterPro" id="IPR003903">
    <property type="entry name" value="UIM_dom"/>
</dbReference>
<dbReference type="InterPro" id="IPR006084">
    <property type="entry name" value="XPG/Rad2"/>
</dbReference>
<dbReference type="SMART" id="SM00484">
    <property type="entry name" value="XPGI"/>
    <property type="match status" value="1"/>
</dbReference>
<dbReference type="SMART" id="SM00279">
    <property type="entry name" value="HhH2"/>
    <property type="match status" value="1"/>
</dbReference>
<feature type="compositionally biased region" description="Basic and acidic residues" evidence="15">
    <location>
        <begin position="817"/>
        <end position="831"/>
    </location>
</feature>
<dbReference type="FunFam" id="3.40.50.1010:FF:000044">
    <property type="entry name" value="DNA repair endonuclease"/>
    <property type="match status" value="1"/>
</dbReference>
<feature type="region of interest" description="Disordered" evidence="15">
    <location>
        <begin position="816"/>
        <end position="889"/>
    </location>
</feature>
<feature type="domain" description="XPG-I" evidence="16">
    <location>
        <begin position="956"/>
        <end position="1025"/>
    </location>
</feature>
<keyword evidence="6" id="KW-0479">Metal-binding</keyword>
<keyword evidence="7" id="KW-0255">Endonuclease</keyword>
<comment type="similarity">
    <text evidence="3">Belongs to the XPG/RAD2 endonuclease family. XPG subfamily.</text>
</comment>
<evidence type="ECO:0000256" key="15">
    <source>
        <dbReference type="SAM" id="MobiDB-lite"/>
    </source>
</evidence>
<dbReference type="EMBL" id="GAMC01002881">
    <property type="protein sequence ID" value="JAC03675.1"/>
    <property type="molecule type" value="mRNA"/>
</dbReference>
<reference evidence="18" key="3">
    <citation type="submission" date="2020-11" db="EMBL/GenBank/DDBJ databases">
        <authorList>
            <person name="Whitehead M."/>
        </authorList>
    </citation>
    <scope>NUCLEOTIDE SEQUENCE</scope>
    <source>
        <strain evidence="18">EGII</strain>
    </source>
</reference>
<name>W8CCY6_CERCA</name>
<dbReference type="FunFam" id="1.10.150.20:FF:000030">
    <property type="entry name" value="Flap endonuclease GEN-like 1"/>
    <property type="match status" value="1"/>
</dbReference>
<feature type="region of interest" description="Disordered" evidence="15">
    <location>
        <begin position="1230"/>
        <end position="1253"/>
    </location>
</feature>
<dbReference type="CDD" id="cd09868">
    <property type="entry name" value="PIN_XPG_RAD2"/>
    <property type="match status" value="2"/>
</dbReference>
<keyword evidence="5" id="KW-0540">Nuclease</keyword>
<dbReference type="Pfam" id="PF00867">
    <property type="entry name" value="XPG_I"/>
    <property type="match status" value="1"/>
</dbReference>
<evidence type="ECO:0000256" key="3">
    <source>
        <dbReference type="ARBA" id="ARBA00005283"/>
    </source>
</evidence>
<keyword evidence="11" id="KW-0234">DNA repair</keyword>
<evidence type="ECO:0000256" key="1">
    <source>
        <dbReference type="ARBA" id="ARBA00001946"/>
    </source>
</evidence>
<accession>W8CCY6</accession>
<reference evidence="19" key="2">
    <citation type="journal article" date="2014" name="BMC Genomics">
        <title>A genomic perspective to assessing quality of mass-reared SIT flies used in Mediterranean fruit fly (Ceratitis capitata) eradication in California.</title>
        <authorList>
            <person name="Calla B."/>
            <person name="Hall B."/>
            <person name="Hou S."/>
            <person name="Geib S.M."/>
        </authorList>
    </citation>
    <scope>NUCLEOTIDE SEQUENCE</scope>
</reference>
<evidence type="ECO:0000256" key="14">
    <source>
        <dbReference type="SAM" id="Coils"/>
    </source>
</evidence>
<feature type="coiled-coil region" evidence="14">
    <location>
        <begin position="908"/>
        <end position="939"/>
    </location>
</feature>
<keyword evidence="9" id="KW-0378">Hydrolase</keyword>
<dbReference type="PROSITE" id="PS00841">
    <property type="entry name" value="XPG_1"/>
    <property type="match status" value="1"/>
</dbReference>
<evidence type="ECO:0000259" key="16">
    <source>
        <dbReference type="SMART" id="SM00484"/>
    </source>
</evidence>
<evidence type="ECO:0000256" key="12">
    <source>
        <dbReference type="ARBA" id="ARBA00023242"/>
    </source>
</evidence>
<dbReference type="SMART" id="SM00726">
    <property type="entry name" value="UIM"/>
    <property type="match status" value="3"/>
</dbReference>
<proteinExistence type="evidence at transcript level"/>
<dbReference type="OrthoDB" id="31113at2759"/>
<feature type="compositionally biased region" description="Basic residues" evidence="15">
    <location>
        <begin position="1233"/>
        <end position="1243"/>
    </location>
</feature>
<reference evidence="19" key="1">
    <citation type="submission" date="2013-07" db="EMBL/GenBank/DDBJ databases">
        <authorList>
            <person name="Geib S."/>
        </authorList>
    </citation>
    <scope>NUCLEOTIDE SEQUENCE</scope>
</reference>
<dbReference type="PRINTS" id="PR00853">
    <property type="entry name" value="XPGRADSUPER"/>
</dbReference>
<comment type="subcellular location">
    <subcellularLocation>
        <location evidence="2">Nucleus</location>
    </subcellularLocation>
</comment>
<keyword evidence="12" id="KW-0539">Nucleus</keyword>
<evidence type="ECO:0000256" key="9">
    <source>
        <dbReference type="ARBA" id="ARBA00022801"/>
    </source>
</evidence>
<comment type="cofactor">
    <cofactor evidence="1">
        <name>Mg(2+)</name>
        <dbReference type="ChEBI" id="CHEBI:18420"/>
    </cofactor>
</comment>
<dbReference type="EMBL" id="CAJHJT010000012">
    <property type="protein sequence ID" value="CAD6999321.1"/>
    <property type="molecule type" value="Genomic_DNA"/>
</dbReference>
<evidence type="ECO:0000313" key="19">
    <source>
        <dbReference type="EMBL" id="JAC03675.1"/>
    </source>
</evidence>
<keyword evidence="14" id="KW-0175">Coiled coil</keyword>
<dbReference type="GO" id="GO:0000400">
    <property type="term" value="F:four-way junction DNA binding"/>
    <property type="evidence" value="ECO:0007669"/>
    <property type="project" value="UniProtKB-ARBA"/>
</dbReference>
<dbReference type="GO" id="GO:0005634">
    <property type="term" value="C:nucleus"/>
    <property type="evidence" value="ECO:0007669"/>
    <property type="project" value="UniProtKB-SubCell"/>
</dbReference>
<dbReference type="Gene3D" id="3.40.50.1010">
    <property type="entry name" value="5'-nuclease"/>
    <property type="match status" value="2"/>
</dbReference>
<dbReference type="InterPro" id="IPR029060">
    <property type="entry name" value="PIN-like_dom_sf"/>
</dbReference>
<keyword evidence="10" id="KW-0460">Magnesium</keyword>
<gene>
    <name evidence="19" type="primary">ERCC5</name>
    <name evidence="18" type="ORF">CCAP1982_LOCUS7848</name>
</gene>
<evidence type="ECO:0000256" key="7">
    <source>
        <dbReference type="ARBA" id="ARBA00022759"/>
    </source>
</evidence>
<feature type="compositionally biased region" description="Basic and acidic residues" evidence="15">
    <location>
        <begin position="575"/>
        <end position="587"/>
    </location>
</feature>
<dbReference type="InterPro" id="IPR001044">
    <property type="entry name" value="XPG/Rad2_eukaryotes"/>
</dbReference>
<dbReference type="Pfam" id="PF00752">
    <property type="entry name" value="XPG_N"/>
    <property type="match status" value="1"/>
</dbReference>
<protein>
    <submittedName>
        <fullName evidence="18">(Mediterranean fruit fly) hypothetical protein</fullName>
    </submittedName>
    <submittedName>
        <fullName evidence="19">DNA repair protein complementing XP-G cells</fullName>
    </submittedName>
</protein>
<feature type="compositionally biased region" description="Polar residues" evidence="15">
    <location>
        <begin position="129"/>
        <end position="145"/>
    </location>
</feature>
<organism evidence="19">
    <name type="scientific">Ceratitis capitata</name>
    <name type="common">Mediterranean fruit fly</name>
    <name type="synonym">Tephritis capitata</name>
    <dbReference type="NCBI Taxonomy" id="7213"/>
    <lineage>
        <taxon>Eukaryota</taxon>
        <taxon>Metazoa</taxon>
        <taxon>Ecdysozoa</taxon>
        <taxon>Arthropoda</taxon>
        <taxon>Hexapoda</taxon>
        <taxon>Insecta</taxon>
        <taxon>Pterygota</taxon>
        <taxon>Neoptera</taxon>
        <taxon>Endopterygota</taxon>
        <taxon>Diptera</taxon>
        <taxon>Brachycera</taxon>
        <taxon>Muscomorpha</taxon>
        <taxon>Tephritoidea</taxon>
        <taxon>Tephritidae</taxon>
        <taxon>Ceratitis</taxon>
        <taxon>Ceratitis</taxon>
    </lineage>
</organism>
<dbReference type="PANTHER" id="PTHR16171">
    <property type="entry name" value="DNA REPAIR PROTEIN COMPLEMENTING XP-G CELLS-RELATED"/>
    <property type="match status" value="1"/>
</dbReference>
<evidence type="ECO:0000256" key="5">
    <source>
        <dbReference type="ARBA" id="ARBA00022722"/>
    </source>
</evidence>
<feature type="region of interest" description="Disordered" evidence="15">
    <location>
        <begin position="566"/>
        <end position="588"/>
    </location>
</feature>
<feature type="compositionally biased region" description="Basic and acidic residues" evidence="15">
    <location>
        <begin position="1244"/>
        <end position="1253"/>
    </location>
</feature>
<evidence type="ECO:0000259" key="17">
    <source>
        <dbReference type="SMART" id="SM00485"/>
    </source>
</evidence>
<keyword evidence="8" id="KW-0227">DNA damage</keyword>
<dbReference type="SMART" id="SM00485">
    <property type="entry name" value="XPGN"/>
    <property type="match status" value="1"/>
</dbReference>
<dbReference type="GO" id="GO:0008821">
    <property type="term" value="F:crossover junction DNA endonuclease activity"/>
    <property type="evidence" value="ECO:0007669"/>
    <property type="project" value="UniProtKB-ARBA"/>
</dbReference>
<sequence>MGVTGLWKLVEPCGSPVPIETLEGKILAVDISIWLHQVVKGFQDNKGSVLPYAHLLGLFHRLCKLLYYRIRPVFVFDGCVPDLKRDTIARRNQQRHKINNEVNRIQALLLQSLAKEEVVQRALGGSTQLLMKSPSKSQSTNNQNENTKDDMFKLPDLPAITVKGGDQERTDTSTDTFSETSEGDSSFDDSNTWREYNANIQAIDVRSEHFKSLPPEIRHEILVDIKDTRKQSSWGRLHELPSCSYDFSSFQMKRLLKRRAVQESLEETEKEMGEQALTYTDLQNFFAEEGILDPQNLNQGALPLCSDEAVRFTLVRELRKNSNKDGKCKIEPISKEKKLNVDELCTTDNNSSKDETDRKITEHDIDLEIAIANSLENESQIVYNKSDYEYKSNYNIKLNPLQRKQLKSTTIGPARTYMIEYGGMNDDEVEGIMDKTEIAYDTEDEDVNIAKAIAESLKAINTEREVAKSSETTQDICLQVSDSSETDSDLEEVVEEVAVQLDTKEDICLRVSDNSETDSDLEEVVENAADPKVNKQSSKNTLEVVIKTQDLILPEEDIFSDIFQTSNQSSSQLKQQDRTQNMEDKSKNTVKVENVDEKTNKNSYVLNDLKKQDPQKNDDNYEGNTEISSILNELKRQANEVEKINLDVIDIESPNNCEPVIESNIKNDGVEKLNLNVINTEETSNIGLNNENNIEISSILHDLKRQANEVEKISLDIINIDSPDNSEPIIESSKEISSILHDLKKQANEVEKLNLNDVDINKRDGELTPNTEIIEIYDSDDQRLILETTPSKSPKQETPSKTKTINEYFETKYMVKRTPESNMDKSAENRSPHVKSPFFVKKSPASNHKRSAEKNKESSALGRKLSKASKTLFENEPTSAENALGSKRQDTRAITEGLLKDAAGALKEQKSTEELKELAQDLAKERSNLENERNRQDRMGTAINKNMHTECQELLRLFGIPYVIAPMEAEAQCAFLESVNLTHGTITDDSDIWLFGGRTVYKNFFEQNKHVLKFDADKISQSFNCDRQKLIQLACLVGSDYTTGIHGIGTVTALEILATFSAPAKKLNDFAGNNTSATPATILSVLYRFRDWLKRNKDSTQPVGSSTLLNLRKKLKNIELFDGFPNPAVIEAYLSPTVDESKASFSWGYPDVDSIHNFTKKVFGWTTNKTDDLLKPVLKRLNDKQTQSSIRNYFTVKSVTNSLKLKVSKRVQKAIATMAGELSESEVITKANKQTKQKGRRKKQNESNETEKQAEVQIIDTCMLEGPSTSVAALEHENKKRKPRIPETKQVIPQREHDKEIMRLNKKKAIALIRKSTTTTTRKGTKKSRTD</sequence>
<dbReference type="InterPro" id="IPR008918">
    <property type="entry name" value="HhH2"/>
</dbReference>
<dbReference type="PRINTS" id="PR00066">
    <property type="entry name" value="XRODRMPGMNTG"/>
</dbReference>
<keyword evidence="20" id="KW-1185">Reference proteome</keyword>
<dbReference type="GO" id="GO:0006289">
    <property type="term" value="P:nucleotide-excision repair"/>
    <property type="evidence" value="ECO:0007669"/>
    <property type="project" value="InterPro"/>
</dbReference>
<comment type="similarity">
    <text evidence="13">Belongs to the XPG/RAD2 endonuclease family. GEN subfamily.</text>
</comment>
<feature type="domain" description="XPG N-terminal" evidence="17">
    <location>
        <begin position="1"/>
        <end position="98"/>
    </location>
</feature>
<evidence type="ECO:0000256" key="6">
    <source>
        <dbReference type="ARBA" id="ARBA00022723"/>
    </source>
</evidence>
<evidence type="ECO:0000256" key="2">
    <source>
        <dbReference type="ARBA" id="ARBA00004123"/>
    </source>
</evidence>
<dbReference type="Proteomes" id="UP000606786">
    <property type="component" value="Unassembled WGS sequence"/>
</dbReference>
<dbReference type="InterPro" id="IPR019974">
    <property type="entry name" value="XPG_CS"/>
</dbReference>
<evidence type="ECO:0000256" key="13">
    <source>
        <dbReference type="ARBA" id="ARBA00038112"/>
    </source>
</evidence>
<evidence type="ECO:0000313" key="20">
    <source>
        <dbReference type="Proteomes" id="UP000606786"/>
    </source>
</evidence>
<feature type="region of interest" description="Disordered" evidence="15">
    <location>
        <begin position="129"/>
        <end position="190"/>
    </location>
</feature>
<evidence type="ECO:0000256" key="11">
    <source>
        <dbReference type="ARBA" id="ARBA00023204"/>
    </source>
</evidence>
<dbReference type="InterPro" id="IPR006085">
    <property type="entry name" value="XPG_DNA_repair_N"/>
</dbReference>
<dbReference type="InterPro" id="IPR036279">
    <property type="entry name" value="5-3_exonuclease_C_sf"/>
</dbReference>
<dbReference type="InterPro" id="IPR006086">
    <property type="entry name" value="XPG-I_dom"/>
</dbReference>
<keyword evidence="4" id="KW-0597">Phosphoprotein</keyword>
<dbReference type="PROSITE" id="PS00842">
    <property type="entry name" value="XPG_2"/>
    <property type="match status" value="1"/>
</dbReference>
<feature type="region of interest" description="Disordered" evidence="15">
    <location>
        <begin position="1276"/>
        <end position="1296"/>
    </location>
</feature>
<evidence type="ECO:0000313" key="18">
    <source>
        <dbReference type="EMBL" id="CAD6999321.1"/>
    </source>
</evidence>
<dbReference type="GO" id="GO:0003697">
    <property type="term" value="F:single-stranded DNA binding"/>
    <property type="evidence" value="ECO:0007669"/>
    <property type="project" value="InterPro"/>
</dbReference>
<dbReference type="SUPFAM" id="SSF47807">
    <property type="entry name" value="5' to 3' exonuclease, C-terminal subdomain"/>
    <property type="match status" value="1"/>
</dbReference>
<dbReference type="CDD" id="cd09904">
    <property type="entry name" value="H3TH_XPG"/>
    <property type="match status" value="1"/>
</dbReference>
<dbReference type="Gene3D" id="1.10.150.20">
    <property type="entry name" value="5' to 3' exonuclease, C-terminal subdomain"/>
    <property type="match status" value="1"/>
</dbReference>
<evidence type="ECO:0000256" key="8">
    <source>
        <dbReference type="ARBA" id="ARBA00022763"/>
    </source>
</evidence>
<evidence type="ECO:0000256" key="10">
    <source>
        <dbReference type="ARBA" id="ARBA00022842"/>
    </source>
</evidence>
<dbReference type="GO" id="GO:0017108">
    <property type="term" value="F:5'-flap endonuclease activity"/>
    <property type="evidence" value="ECO:0007669"/>
    <property type="project" value="UniProtKB-ARBA"/>
</dbReference>